<evidence type="ECO:0000256" key="4">
    <source>
        <dbReference type="SAM" id="MobiDB-lite"/>
    </source>
</evidence>
<dbReference type="NCBIfam" id="TIGR02521">
    <property type="entry name" value="type_IV_pilW"/>
    <property type="match status" value="1"/>
</dbReference>
<reference evidence="5 6" key="1">
    <citation type="submission" date="2023-04" db="EMBL/GenBank/DDBJ databases">
        <title>A long-awaited taxogenomic arrangement of the family Halomonadaceae.</title>
        <authorList>
            <person name="De La Haba R."/>
            <person name="Chuvochina M."/>
            <person name="Wittouck S."/>
            <person name="Arahal D.R."/>
            <person name="Sanchez-Porro C."/>
            <person name="Hugenholtz P."/>
            <person name="Ventosa A."/>
        </authorList>
    </citation>
    <scope>NUCLEOTIDE SEQUENCE [LARGE SCALE GENOMIC DNA]</scope>
    <source>
        <strain evidence="5 6">DSM 22428</strain>
    </source>
</reference>
<dbReference type="Gene3D" id="1.25.40.10">
    <property type="entry name" value="Tetratricopeptide repeat domain"/>
    <property type="match status" value="1"/>
</dbReference>
<dbReference type="PROSITE" id="PS50005">
    <property type="entry name" value="TPR"/>
    <property type="match status" value="2"/>
</dbReference>
<dbReference type="SUPFAM" id="SSF81901">
    <property type="entry name" value="HCP-like"/>
    <property type="match status" value="1"/>
</dbReference>
<organism evidence="5 6">
    <name type="scientific">Larsenimonas suaedae</name>
    <dbReference type="NCBI Taxonomy" id="1851019"/>
    <lineage>
        <taxon>Bacteria</taxon>
        <taxon>Pseudomonadati</taxon>
        <taxon>Pseudomonadota</taxon>
        <taxon>Gammaproteobacteria</taxon>
        <taxon>Oceanospirillales</taxon>
        <taxon>Halomonadaceae</taxon>
        <taxon>Larsenimonas</taxon>
    </lineage>
</organism>
<keyword evidence="6" id="KW-1185">Reference proteome</keyword>
<proteinExistence type="predicted"/>
<dbReference type="PANTHER" id="PTHR44858:SF1">
    <property type="entry name" value="UDP-N-ACETYLGLUCOSAMINE--PEPTIDE N-ACETYLGLUCOSAMINYLTRANSFERASE SPINDLY-RELATED"/>
    <property type="match status" value="1"/>
</dbReference>
<dbReference type="InterPro" id="IPR013360">
    <property type="entry name" value="Pilus_4_PilW"/>
</dbReference>
<name>A0ABU1GSY6_9GAMM</name>
<evidence type="ECO:0000256" key="1">
    <source>
        <dbReference type="ARBA" id="ARBA00022737"/>
    </source>
</evidence>
<feature type="region of interest" description="Disordered" evidence="4">
    <location>
        <begin position="225"/>
        <end position="245"/>
    </location>
</feature>
<sequence>MTHHLRWMPSIIAVVIGAMILTGCAQTATRPATETLDQSPAGAYTELGLAYLQRDDLPRAQQALNRALRLDDQDPHALQGMALLAQRQQDNALADRYYQRALDQAPEFTQARNNYATFLFSQKRYEPACQQLERAAEDTNYPRRAQLYSNLGQCRIALGDNTAALQSLERAKTIDPRYARTYLIEARLYIQQGDPVQARHAIRYYQRLSGADAQSQALLNQLDKLPARAPENVAPKPEDNKDTIE</sequence>
<gene>
    <name evidence="5" type="primary">pilW</name>
    <name evidence="5" type="ORF">QC825_03410</name>
</gene>
<dbReference type="InterPro" id="IPR050498">
    <property type="entry name" value="Ycf3"/>
</dbReference>
<evidence type="ECO:0000256" key="3">
    <source>
        <dbReference type="PROSITE-ProRule" id="PRU00339"/>
    </source>
</evidence>
<dbReference type="EMBL" id="JARWAO010000001">
    <property type="protein sequence ID" value="MDR5895126.1"/>
    <property type="molecule type" value="Genomic_DNA"/>
</dbReference>
<evidence type="ECO:0000313" key="6">
    <source>
        <dbReference type="Proteomes" id="UP001269375"/>
    </source>
</evidence>
<evidence type="ECO:0000256" key="2">
    <source>
        <dbReference type="ARBA" id="ARBA00022803"/>
    </source>
</evidence>
<feature type="repeat" description="TPR" evidence="3">
    <location>
        <begin position="41"/>
        <end position="74"/>
    </location>
</feature>
<dbReference type="InterPro" id="IPR019734">
    <property type="entry name" value="TPR_rpt"/>
</dbReference>
<comment type="caution">
    <text evidence="5">The sequence shown here is derived from an EMBL/GenBank/DDBJ whole genome shotgun (WGS) entry which is preliminary data.</text>
</comment>
<evidence type="ECO:0000313" key="5">
    <source>
        <dbReference type="EMBL" id="MDR5895126.1"/>
    </source>
</evidence>
<dbReference type="Pfam" id="PF13424">
    <property type="entry name" value="TPR_12"/>
    <property type="match status" value="1"/>
</dbReference>
<dbReference type="Proteomes" id="UP001269375">
    <property type="component" value="Unassembled WGS sequence"/>
</dbReference>
<accession>A0ABU1GSY6</accession>
<dbReference type="SMART" id="SM00028">
    <property type="entry name" value="TPR"/>
    <property type="match status" value="4"/>
</dbReference>
<dbReference type="InterPro" id="IPR011990">
    <property type="entry name" value="TPR-like_helical_dom_sf"/>
</dbReference>
<dbReference type="Pfam" id="PF13432">
    <property type="entry name" value="TPR_16"/>
    <property type="match status" value="1"/>
</dbReference>
<keyword evidence="1" id="KW-0677">Repeat</keyword>
<feature type="repeat" description="TPR" evidence="3">
    <location>
        <begin position="145"/>
        <end position="178"/>
    </location>
</feature>
<dbReference type="PANTHER" id="PTHR44858">
    <property type="entry name" value="TETRATRICOPEPTIDE REPEAT PROTEIN 6"/>
    <property type="match status" value="1"/>
</dbReference>
<keyword evidence="2 3" id="KW-0802">TPR repeat</keyword>
<protein>
    <submittedName>
        <fullName evidence="5">Type IV pilus biogenesis/stability protein PilW</fullName>
    </submittedName>
</protein>
<feature type="compositionally biased region" description="Basic and acidic residues" evidence="4">
    <location>
        <begin position="236"/>
        <end position="245"/>
    </location>
</feature>
<dbReference type="RefSeq" id="WP_251592089.1">
    <property type="nucleotide sequence ID" value="NZ_JAMLJI010000002.1"/>
</dbReference>
<dbReference type="PROSITE" id="PS51257">
    <property type="entry name" value="PROKAR_LIPOPROTEIN"/>
    <property type="match status" value="1"/>
</dbReference>